<comment type="caution">
    <text evidence="1">The sequence shown here is derived from an EMBL/GenBank/DDBJ whole genome shotgun (WGS) entry which is preliminary data.</text>
</comment>
<dbReference type="Proteomes" id="UP001428817">
    <property type="component" value="Unassembled WGS sequence"/>
</dbReference>
<protein>
    <submittedName>
        <fullName evidence="1">Uncharacterized protein</fullName>
    </submittedName>
</protein>
<sequence>MDDSLGEIRAALADVSQRLYQAHHCAGLAAKGIAEAVAVLTDLDRSHHESLVPPELLRADEELTRGLGLISGGVDSVAAVEARL</sequence>
<reference evidence="2" key="1">
    <citation type="journal article" date="2019" name="Int. J. Syst. Evol. Microbiol.">
        <title>The Global Catalogue of Microorganisms (GCM) 10K type strain sequencing project: providing services to taxonomists for standard genome sequencing and annotation.</title>
        <authorList>
            <consortium name="The Broad Institute Genomics Platform"/>
            <consortium name="The Broad Institute Genome Sequencing Center for Infectious Disease"/>
            <person name="Wu L."/>
            <person name="Ma J."/>
        </authorList>
    </citation>
    <scope>NUCLEOTIDE SEQUENCE [LARGE SCALE GENOMIC DNA]</scope>
    <source>
        <strain evidence="2">JCM 18303</strain>
    </source>
</reference>
<gene>
    <name evidence="1" type="ORF">GCM10023321_34230</name>
</gene>
<evidence type="ECO:0000313" key="1">
    <source>
        <dbReference type="EMBL" id="GAA5156977.1"/>
    </source>
</evidence>
<evidence type="ECO:0000313" key="2">
    <source>
        <dbReference type="Proteomes" id="UP001428817"/>
    </source>
</evidence>
<dbReference type="EMBL" id="BAABJP010000015">
    <property type="protein sequence ID" value="GAA5156977.1"/>
    <property type="molecule type" value="Genomic_DNA"/>
</dbReference>
<dbReference type="RefSeq" id="WP_185059449.1">
    <property type="nucleotide sequence ID" value="NZ_BAABJP010000015.1"/>
</dbReference>
<accession>A0ABP9Q5D9</accession>
<keyword evidence="2" id="KW-1185">Reference proteome</keyword>
<name>A0ABP9Q5D9_9PSEU</name>
<organism evidence="1 2">
    <name type="scientific">Pseudonocardia eucalypti</name>
    <dbReference type="NCBI Taxonomy" id="648755"/>
    <lineage>
        <taxon>Bacteria</taxon>
        <taxon>Bacillati</taxon>
        <taxon>Actinomycetota</taxon>
        <taxon>Actinomycetes</taxon>
        <taxon>Pseudonocardiales</taxon>
        <taxon>Pseudonocardiaceae</taxon>
        <taxon>Pseudonocardia</taxon>
    </lineage>
</organism>
<proteinExistence type="predicted"/>